<dbReference type="RefSeq" id="WP_378960947.1">
    <property type="nucleotide sequence ID" value="NZ_JBHRXC010000016.1"/>
</dbReference>
<evidence type="ECO:0000313" key="3">
    <source>
        <dbReference type="Proteomes" id="UP001595792"/>
    </source>
</evidence>
<gene>
    <name evidence="2" type="ORF">ACFOUY_12110</name>
</gene>
<dbReference type="Pfam" id="PF13648">
    <property type="entry name" value="Lipocalin_4"/>
    <property type="match status" value="1"/>
</dbReference>
<comment type="caution">
    <text evidence="2">The sequence shown here is derived from an EMBL/GenBank/DDBJ whole genome shotgun (WGS) entry which is preliminary data.</text>
</comment>
<feature type="domain" description="Lipocalin-like" evidence="1">
    <location>
        <begin position="30"/>
        <end position="107"/>
    </location>
</feature>
<keyword evidence="3" id="KW-1185">Reference proteome</keyword>
<proteinExistence type="predicted"/>
<protein>
    <submittedName>
        <fullName evidence="2">Lipocalin family protein</fullName>
    </submittedName>
</protein>
<dbReference type="PROSITE" id="PS51257">
    <property type="entry name" value="PROKAR_LIPOPROTEIN"/>
    <property type="match status" value="1"/>
</dbReference>
<dbReference type="InterPro" id="IPR024311">
    <property type="entry name" value="Lipocalin-like"/>
</dbReference>
<evidence type="ECO:0000259" key="1">
    <source>
        <dbReference type="Pfam" id="PF13648"/>
    </source>
</evidence>
<organism evidence="2 3">
    <name type="scientific">Pedobacter jamesrossensis</name>
    <dbReference type="NCBI Taxonomy" id="1908238"/>
    <lineage>
        <taxon>Bacteria</taxon>
        <taxon>Pseudomonadati</taxon>
        <taxon>Bacteroidota</taxon>
        <taxon>Sphingobacteriia</taxon>
        <taxon>Sphingobacteriales</taxon>
        <taxon>Sphingobacteriaceae</taxon>
        <taxon>Pedobacter</taxon>
    </lineage>
</organism>
<reference evidence="3" key="1">
    <citation type="journal article" date="2019" name="Int. J. Syst. Evol. Microbiol.">
        <title>The Global Catalogue of Microorganisms (GCM) 10K type strain sequencing project: providing services to taxonomists for standard genome sequencing and annotation.</title>
        <authorList>
            <consortium name="The Broad Institute Genomics Platform"/>
            <consortium name="The Broad Institute Genome Sequencing Center for Infectious Disease"/>
            <person name="Wu L."/>
            <person name="Ma J."/>
        </authorList>
    </citation>
    <scope>NUCLEOTIDE SEQUENCE [LARGE SCALE GENOMIC DNA]</scope>
    <source>
        <strain evidence="3">CCM 8689</strain>
    </source>
</reference>
<evidence type="ECO:0000313" key="2">
    <source>
        <dbReference type="EMBL" id="MFC4197440.1"/>
    </source>
</evidence>
<accession>A0ABV8NNP0</accession>
<dbReference type="EMBL" id="JBHSBY010000116">
    <property type="protein sequence ID" value="MFC4197440.1"/>
    <property type="molecule type" value="Genomic_DNA"/>
</dbReference>
<sequence length="152" mass="17104">MKINALIIFAGLSLSACNNSQNKSDESLKITGTWQLKSSLAITNGDTVNTTPAKNTEMIKIFNETHFAFFSHDLNQGKDSSAVYSSGSGTYSLIGNNYKEHLEYCSARGWENHDFDFKLSIKKDTLEQKGIEKIDSLNINREIIEIYVRNKK</sequence>
<dbReference type="Proteomes" id="UP001595792">
    <property type="component" value="Unassembled WGS sequence"/>
</dbReference>
<name>A0ABV8NNP0_9SPHI</name>
<dbReference type="Gene3D" id="2.40.128.490">
    <property type="entry name" value="Uncharacterised protein PF14869, DUF4488"/>
    <property type="match status" value="1"/>
</dbReference>